<name>A0A1G2G7E5_9BACT</name>
<dbReference type="EMBL" id="MHNL01000001">
    <property type="protein sequence ID" value="OGZ46107.1"/>
    <property type="molecule type" value="Genomic_DNA"/>
</dbReference>
<dbReference type="Proteomes" id="UP000177785">
    <property type="component" value="Unassembled WGS sequence"/>
</dbReference>
<comment type="caution">
    <text evidence="1">The sequence shown here is derived from an EMBL/GenBank/DDBJ whole genome shotgun (WGS) entry which is preliminary data.</text>
</comment>
<dbReference type="AlphaFoldDB" id="A0A1G2G7E5"/>
<sequence length="145" mass="16053">MICVFCKKDPLGVIVPVPKLDGNGQDMSCIPCAVEQGLGCAQHQEAHRWFATRKGGHACKSCIQDMVLENIAREREIFVQIISSLSPNETTRITEWLCETTGGRDETRVLDALCMEAMTQGRTLQEVLEEVLTTQSADLIVPLAY</sequence>
<reference evidence="1 2" key="1">
    <citation type="journal article" date="2016" name="Nat. Commun.">
        <title>Thousands of microbial genomes shed light on interconnected biogeochemical processes in an aquifer system.</title>
        <authorList>
            <person name="Anantharaman K."/>
            <person name="Brown C.T."/>
            <person name="Hug L.A."/>
            <person name="Sharon I."/>
            <person name="Castelle C.J."/>
            <person name="Probst A.J."/>
            <person name="Thomas B.C."/>
            <person name="Singh A."/>
            <person name="Wilkins M.J."/>
            <person name="Karaoz U."/>
            <person name="Brodie E.L."/>
            <person name="Williams K.H."/>
            <person name="Hubbard S.S."/>
            <person name="Banfield J.F."/>
        </authorList>
    </citation>
    <scope>NUCLEOTIDE SEQUENCE [LARGE SCALE GENOMIC DNA]</scope>
</reference>
<gene>
    <name evidence="1" type="ORF">A2756_05830</name>
</gene>
<organism evidence="1 2">
    <name type="scientific">Candidatus Ryanbacteria bacterium RIFCSPHIGHO2_01_FULL_48_27</name>
    <dbReference type="NCBI Taxonomy" id="1802115"/>
    <lineage>
        <taxon>Bacteria</taxon>
        <taxon>Candidatus Ryaniibacteriota</taxon>
    </lineage>
</organism>
<protein>
    <submittedName>
        <fullName evidence="1">Uncharacterized protein</fullName>
    </submittedName>
</protein>
<proteinExistence type="predicted"/>
<evidence type="ECO:0000313" key="2">
    <source>
        <dbReference type="Proteomes" id="UP000177785"/>
    </source>
</evidence>
<evidence type="ECO:0000313" key="1">
    <source>
        <dbReference type="EMBL" id="OGZ46107.1"/>
    </source>
</evidence>
<accession>A0A1G2G7E5</accession>